<keyword evidence="1" id="KW-1133">Transmembrane helix</keyword>
<keyword evidence="1" id="KW-0472">Membrane</keyword>
<evidence type="ECO:0000313" key="2">
    <source>
        <dbReference type="EMBL" id="APX73259.1"/>
    </source>
</evidence>
<feature type="transmembrane region" description="Helical" evidence="1">
    <location>
        <begin position="32"/>
        <end position="52"/>
    </location>
</feature>
<reference evidence="3" key="1">
    <citation type="submission" date="2016-12" db="EMBL/GenBank/DDBJ databases">
        <authorList>
            <person name="Jung M.Y."/>
            <person name="Lee S.H."/>
        </authorList>
    </citation>
    <scope>NUCLEOTIDE SEQUENCE [LARGE SCALE GENOMIC DNA]</scope>
    <source>
        <strain evidence="3">WiKim39</strain>
    </source>
</reference>
<gene>
    <name evidence="2" type="ORF">BTM29_12200</name>
</gene>
<proteinExistence type="predicted"/>
<dbReference type="EMBL" id="CP019323">
    <property type="protein sequence ID" value="APX73259.1"/>
    <property type="molecule type" value="Genomic_DNA"/>
</dbReference>
<feature type="transmembrane region" description="Helical" evidence="1">
    <location>
        <begin position="7"/>
        <end position="26"/>
    </location>
</feature>
<keyword evidence="3" id="KW-1185">Reference proteome</keyword>
<evidence type="ECO:0000313" key="3">
    <source>
        <dbReference type="Proteomes" id="UP000187499"/>
    </source>
</evidence>
<keyword evidence="1" id="KW-0812">Transmembrane</keyword>
<accession>A0A1P8Q5W0</accession>
<dbReference type="Proteomes" id="UP000187499">
    <property type="component" value="Chromosome"/>
</dbReference>
<name>A0A1P8Q5W0_9LACO</name>
<dbReference type="KEGG" id="lalw:BTM29_12200"/>
<organism evidence="2 3">
    <name type="scientific">Companilactobacillus allii</name>
    <dbReference type="NCBI Taxonomy" id="1847728"/>
    <lineage>
        <taxon>Bacteria</taxon>
        <taxon>Bacillati</taxon>
        <taxon>Bacillota</taxon>
        <taxon>Bacilli</taxon>
        <taxon>Lactobacillales</taxon>
        <taxon>Lactobacillaceae</taxon>
        <taxon>Companilactobacillus</taxon>
    </lineage>
</organism>
<dbReference type="STRING" id="1847728.BTM29_12200"/>
<dbReference type="AlphaFoldDB" id="A0A1P8Q5W0"/>
<evidence type="ECO:0000256" key="1">
    <source>
        <dbReference type="SAM" id="Phobius"/>
    </source>
</evidence>
<dbReference type="RefSeq" id="WP_076618418.1">
    <property type="nucleotide sequence ID" value="NZ_CP019323.1"/>
</dbReference>
<sequence length="65" mass="7496">MNTLTIDIILAMVLIVVINNPILSFLKQSMGLSFIFSEIIIAIIIIVIIYLINKFVIKRIMKYKK</sequence>
<protein>
    <submittedName>
        <fullName evidence="2">Uncharacterized protein</fullName>
    </submittedName>
</protein>